<sequence length="79" mass="8305">MLVRCDGTRSGYQLLCNGSVYQCVCGQTGCVQSKTATCSKQGFSVLGKCVACGAVGQHVLLAPEAVGFRRTLMQDPQTS</sequence>
<gene>
    <name evidence="1" type="ORF">ABLV49_08670</name>
</gene>
<evidence type="ECO:0000313" key="1">
    <source>
        <dbReference type="EMBL" id="XBP71850.1"/>
    </source>
</evidence>
<dbReference type="EMBL" id="CP157675">
    <property type="protein sequence ID" value="XBP71850.1"/>
    <property type="molecule type" value="Genomic_DNA"/>
</dbReference>
<dbReference type="AlphaFoldDB" id="A0AAU7LW56"/>
<dbReference type="RefSeq" id="WP_349281197.1">
    <property type="nucleotide sequence ID" value="NZ_CBCSCU010000004.1"/>
</dbReference>
<protein>
    <submittedName>
        <fullName evidence="1">Uncharacterized protein</fullName>
    </submittedName>
</protein>
<organism evidence="1">
    <name type="scientific">Polaromonas hydrogenivorans</name>
    <dbReference type="NCBI Taxonomy" id="335476"/>
    <lineage>
        <taxon>Bacteria</taxon>
        <taxon>Pseudomonadati</taxon>
        <taxon>Pseudomonadota</taxon>
        <taxon>Betaproteobacteria</taxon>
        <taxon>Burkholderiales</taxon>
        <taxon>Comamonadaceae</taxon>
        <taxon>Polaromonas</taxon>
    </lineage>
</organism>
<reference evidence="1" key="1">
    <citation type="submission" date="2024-05" db="EMBL/GenBank/DDBJ databases">
        <authorList>
            <person name="Bunk B."/>
            <person name="Swiderski J."/>
            <person name="Sproer C."/>
            <person name="Thiel V."/>
        </authorList>
    </citation>
    <scope>NUCLEOTIDE SEQUENCE</scope>
    <source>
        <strain evidence="1">DSM 17735</strain>
    </source>
</reference>
<accession>A0AAU7LW56</accession>
<name>A0AAU7LW56_9BURK</name>
<proteinExistence type="predicted"/>